<keyword evidence="4 5" id="KW-0804">Transcription</keyword>
<name>A0ABN8J5A2_9NEOP</name>
<dbReference type="SUPFAM" id="SSF144074">
    <property type="entry name" value="E2F-DP heterodimerization region"/>
    <property type="match status" value="1"/>
</dbReference>
<dbReference type="Pfam" id="PF16421">
    <property type="entry name" value="E2F_CC-MB"/>
    <property type="match status" value="1"/>
</dbReference>
<dbReference type="InterPro" id="IPR032198">
    <property type="entry name" value="E2F_CC-MB"/>
</dbReference>
<reference evidence="7" key="1">
    <citation type="submission" date="2022-03" db="EMBL/GenBank/DDBJ databases">
        <authorList>
            <person name="Martin H S."/>
        </authorList>
    </citation>
    <scope>NUCLEOTIDE SEQUENCE</scope>
</reference>
<dbReference type="Pfam" id="PF13837">
    <property type="entry name" value="Myb_DNA-bind_4"/>
    <property type="match status" value="1"/>
</dbReference>
<keyword evidence="5" id="KW-0539">Nucleus</keyword>
<dbReference type="EMBL" id="OW152819">
    <property type="protein sequence ID" value="CAH2074390.1"/>
    <property type="molecule type" value="Genomic_DNA"/>
</dbReference>
<evidence type="ECO:0000313" key="7">
    <source>
        <dbReference type="EMBL" id="CAH2074390.1"/>
    </source>
</evidence>
<keyword evidence="3 5" id="KW-0238">DNA-binding</keyword>
<dbReference type="Gene3D" id="1.10.10.10">
    <property type="entry name" value="Winged helix-like DNA-binding domain superfamily/Winged helix DNA-binding domain"/>
    <property type="match status" value="1"/>
</dbReference>
<keyword evidence="8" id="KW-1185">Reference proteome</keyword>
<sequence>MDMEKNVPFTSDILDDVKSQQDSICNRLANCRDINQENNINCSSDKHCAVWTTDATFTLLKLYEDKLEMLETPKRKKRIWLAISECLKHYNIQMTPDQIRWKVNALTKKYKQCIDGGQHEKFKYFKEMDKIYSQFNVDGDANIIAELLQKKTACDNRINLAYNHKMSSQPFQENKAMIQLRKLRLANRIESDRSLTKDGVLDLKIATDLLAVRQKRRIYDITNVLEGIGLIEKRSKNSIQWKGAGPEGNTTDIGERVTSLRQQIGRLEEHEILLDKQLHYIEQSIKNVLDDADNGTLSYVTENDIKKCFKDSQVLVLEVPLGGNLAVGSPSSKDKDHCYSLHVKSTEQVGVILLCDMENDKIRMEETIDDNEVQSYTHDGSNIYQNTNYLLRLSPPVTKHDFAFSLRGSEGLCDLFDIPC</sequence>
<comment type="subcellular location">
    <subcellularLocation>
        <location evidence="5">Nucleus</location>
    </subcellularLocation>
</comment>
<dbReference type="Gene3D" id="6.10.250.540">
    <property type="match status" value="1"/>
</dbReference>
<dbReference type="SMART" id="SM01372">
    <property type="entry name" value="E2F_TDP"/>
    <property type="match status" value="1"/>
</dbReference>
<evidence type="ECO:0000256" key="4">
    <source>
        <dbReference type="ARBA" id="ARBA00023163"/>
    </source>
</evidence>
<dbReference type="InterPro" id="IPR036390">
    <property type="entry name" value="WH_DNA-bd_sf"/>
</dbReference>
<gene>
    <name evidence="7" type="ORF">IPOD504_LOCUS16055</name>
</gene>
<evidence type="ECO:0000313" key="8">
    <source>
        <dbReference type="Proteomes" id="UP000837857"/>
    </source>
</evidence>
<dbReference type="InterPro" id="IPR037241">
    <property type="entry name" value="E2F-DP_heterodim"/>
</dbReference>
<dbReference type="SUPFAM" id="SSF46785">
    <property type="entry name" value="Winged helix' DNA-binding domain"/>
    <property type="match status" value="1"/>
</dbReference>
<organism evidence="7 8">
    <name type="scientific">Iphiclides podalirius</name>
    <name type="common">scarce swallowtail</name>
    <dbReference type="NCBI Taxonomy" id="110791"/>
    <lineage>
        <taxon>Eukaryota</taxon>
        <taxon>Metazoa</taxon>
        <taxon>Ecdysozoa</taxon>
        <taxon>Arthropoda</taxon>
        <taxon>Hexapoda</taxon>
        <taxon>Insecta</taxon>
        <taxon>Pterygota</taxon>
        <taxon>Neoptera</taxon>
        <taxon>Endopterygota</taxon>
        <taxon>Lepidoptera</taxon>
        <taxon>Glossata</taxon>
        <taxon>Ditrysia</taxon>
        <taxon>Papilionoidea</taxon>
        <taxon>Papilionidae</taxon>
        <taxon>Papilioninae</taxon>
        <taxon>Iphiclides</taxon>
    </lineage>
</organism>
<evidence type="ECO:0000256" key="1">
    <source>
        <dbReference type="ARBA" id="ARBA00010940"/>
    </source>
</evidence>
<dbReference type="InterPro" id="IPR003316">
    <property type="entry name" value="E2F_WHTH_DNA-bd_dom"/>
</dbReference>
<accession>A0ABN8J5A2</accession>
<evidence type="ECO:0000256" key="2">
    <source>
        <dbReference type="ARBA" id="ARBA00023015"/>
    </source>
</evidence>
<feature type="non-terminal residue" evidence="7">
    <location>
        <position position="1"/>
    </location>
</feature>
<dbReference type="Gene3D" id="1.10.10.60">
    <property type="entry name" value="Homeodomain-like"/>
    <property type="match status" value="1"/>
</dbReference>
<keyword evidence="2 5" id="KW-0805">Transcription regulation</keyword>
<dbReference type="InterPro" id="IPR015633">
    <property type="entry name" value="E2F"/>
</dbReference>
<proteinExistence type="inferred from homology"/>
<comment type="similarity">
    <text evidence="1 5">Belongs to the E2F/DP family.</text>
</comment>
<evidence type="ECO:0000256" key="5">
    <source>
        <dbReference type="RuleBase" id="RU003796"/>
    </source>
</evidence>
<evidence type="ECO:0000259" key="6">
    <source>
        <dbReference type="SMART" id="SM01372"/>
    </source>
</evidence>
<evidence type="ECO:0000256" key="3">
    <source>
        <dbReference type="ARBA" id="ARBA00023125"/>
    </source>
</evidence>
<dbReference type="PANTHER" id="PTHR12081">
    <property type="entry name" value="TRANSCRIPTION FACTOR E2F"/>
    <property type="match status" value="1"/>
</dbReference>
<dbReference type="PANTHER" id="PTHR12081:SF18">
    <property type="entry name" value="TRANSCRIPTION FACTOR E2F2-RELATED"/>
    <property type="match status" value="1"/>
</dbReference>
<feature type="domain" description="E2F/DP family winged-helix DNA-binding" evidence="6">
    <location>
        <begin position="175"/>
        <end position="243"/>
    </location>
</feature>
<dbReference type="InterPro" id="IPR036388">
    <property type="entry name" value="WH-like_DNA-bd_sf"/>
</dbReference>
<dbReference type="Pfam" id="PF02319">
    <property type="entry name" value="WHD_E2F_TDP"/>
    <property type="match status" value="1"/>
</dbReference>
<protein>
    <recommendedName>
        <fullName evidence="6">E2F/DP family winged-helix DNA-binding domain-containing protein</fullName>
    </recommendedName>
</protein>
<dbReference type="InterPro" id="IPR044822">
    <property type="entry name" value="Myb_DNA-bind_4"/>
</dbReference>
<dbReference type="Proteomes" id="UP000837857">
    <property type="component" value="Chromosome 7"/>
</dbReference>